<feature type="transmembrane region" description="Helical" evidence="3">
    <location>
        <begin position="610"/>
        <end position="637"/>
    </location>
</feature>
<gene>
    <name evidence="5" type="ORF">HNO91_05750</name>
</gene>
<evidence type="ECO:0000313" key="5">
    <source>
        <dbReference type="EMBL" id="NUT85912.1"/>
    </source>
</evidence>
<dbReference type="InterPro" id="IPR004090">
    <property type="entry name" value="Chemotax_Me-accpt_rcpt"/>
</dbReference>
<evidence type="ECO:0000313" key="6">
    <source>
        <dbReference type="Proteomes" id="UP000536720"/>
    </source>
</evidence>
<sequence>MANDLKMEVILQAIDRATRPIRAITQGSVGLGRALKESRDQLKTLQEQQRDVSSWRTLRAASEQTETALQAARDRVKALGKDLAAAGAPTRQMTRDLKGAIREAAALKKQHLEQQVQLQGLRSKLGAAGISTRNLSQHERDLRQRIEQTNKTITEQGRRMQRLTAQTKQLAMARAQYDKTQQLAGSMAGVGAGSAAAGAAMGMPVLSTVQSYMSFEDAMAGVAKQVEGARDDNGQLTSTYFEMADAIKAMAQRIPMATTEIAALVEGAARMGVTGKDNLLAFAEVAANAATAFELPADQIGENLARIADLYKIPIQNVSQLGDAINYLDDNAKSKGADIIDVLQRTAGVTASVGMSYKDAAALGSTFLTLGATAEVAGTATNAMIRELAIATQQPARFQSGLKALGLEAKALQNGMAENATGTLQQVLDAINKLPKAEQLGVTTQLFGKEFGDDAAKLAQNIGEYRRQLELANSVAGAGSMQREADIRAELMSARLEMAKNRAFNLSATLGETLRPTLVDLFESFNSVVSRVNDWVKANPELAGQILKTVAGVAALAAGFGAVTLGMASFLGPFAMARYALTLFGIKGAGLGSVLFNLGKVALPIVGKAILFIGRALMMNPIGLAVTTIAGAAYLIYKNWEPIKAFFLGLWAEIKQGFAGGLTGIATLILNFSPLGLFYRAFAAVMNYFGVDMPAKFSDFGGMLLDGLVNGIKNKLGAVKDAISSVGDSTVGWFKEKLGIHSPSRVFAELGGFTMQGLEQGLVGGQGGPLGAVTAMAKQLAAAGAVTFGLSGPAIAMDNRPPLSPVPAASARAAAAPLPPVTVNVYPSAGMNEQQLAQLVGQKVAEAMRAKKIRNRSSLSDQE</sequence>
<proteinExistence type="predicted"/>
<feature type="domain" description="Phage tail tape measure protein" evidence="4">
    <location>
        <begin position="245"/>
        <end position="448"/>
    </location>
</feature>
<dbReference type="RefSeq" id="WP_175361911.1">
    <property type="nucleotide sequence ID" value="NZ_JABFMR010000003.1"/>
</dbReference>
<dbReference type="PANTHER" id="PTHR37813">
    <property type="entry name" value="FELS-2 PROPHAGE PROTEIN"/>
    <property type="match status" value="1"/>
</dbReference>
<accession>A0A7Y5Z3B2</accession>
<keyword evidence="3" id="KW-0812">Transmembrane</keyword>
<feature type="transmembrane region" description="Helical" evidence="3">
    <location>
        <begin position="550"/>
        <end position="571"/>
    </location>
</feature>
<organism evidence="5 6">
    <name type="scientific">Pseudomonas corrugata</name>
    <dbReference type="NCBI Taxonomy" id="47879"/>
    <lineage>
        <taxon>Bacteria</taxon>
        <taxon>Pseudomonadati</taxon>
        <taxon>Pseudomonadota</taxon>
        <taxon>Gammaproteobacteria</taxon>
        <taxon>Pseudomonadales</taxon>
        <taxon>Pseudomonadaceae</taxon>
        <taxon>Pseudomonas</taxon>
    </lineage>
</organism>
<name>A0A7Y5Z3B2_9PSED</name>
<evidence type="ECO:0000259" key="4">
    <source>
        <dbReference type="Pfam" id="PF10145"/>
    </source>
</evidence>
<protein>
    <submittedName>
        <fullName evidence="5">Phage tail tape measure protein</fullName>
    </submittedName>
</protein>
<dbReference type="GO" id="GO:0016020">
    <property type="term" value="C:membrane"/>
    <property type="evidence" value="ECO:0007669"/>
    <property type="project" value="InterPro"/>
</dbReference>
<dbReference type="EMBL" id="JABFMR010000003">
    <property type="protein sequence ID" value="NUT85912.1"/>
    <property type="molecule type" value="Genomic_DNA"/>
</dbReference>
<dbReference type="GO" id="GO:0007165">
    <property type="term" value="P:signal transduction"/>
    <property type="evidence" value="ECO:0007669"/>
    <property type="project" value="UniProtKB-KW"/>
</dbReference>
<evidence type="ECO:0000256" key="3">
    <source>
        <dbReference type="SAM" id="Phobius"/>
    </source>
</evidence>
<dbReference type="AlphaFoldDB" id="A0A7Y5Z3B2"/>
<dbReference type="NCBIfam" id="TIGR01760">
    <property type="entry name" value="tape_meas_TP901"/>
    <property type="match status" value="1"/>
</dbReference>
<feature type="transmembrane region" description="Helical" evidence="3">
    <location>
        <begin position="657"/>
        <end position="679"/>
    </location>
</feature>
<dbReference type="Proteomes" id="UP000536720">
    <property type="component" value="Unassembled WGS sequence"/>
</dbReference>
<dbReference type="PANTHER" id="PTHR37813:SF1">
    <property type="entry name" value="FELS-2 PROPHAGE PROTEIN"/>
    <property type="match status" value="1"/>
</dbReference>
<feature type="transmembrane region" description="Helical" evidence="3">
    <location>
        <begin position="577"/>
        <end position="598"/>
    </location>
</feature>
<keyword evidence="1" id="KW-1188">Viral release from host cell</keyword>
<evidence type="ECO:0000256" key="2">
    <source>
        <dbReference type="ARBA" id="ARBA00023224"/>
    </source>
</evidence>
<keyword evidence="3" id="KW-1133">Transmembrane helix</keyword>
<dbReference type="GO" id="GO:0004888">
    <property type="term" value="F:transmembrane signaling receptor activity"/>
    <property type="evidence" value="ECO:0007669"/>
    <property type="project" value="InterPro"/>
</dbReference>
<dbReference type="PRINTS" id="PR00260">
    <property type="entry name" value="CHEMTRNSDUCR"/>
</dbReference>
<keyword evidence="2" id="KW-0807">Transducer</keyword>
<reference evidence="5 6" key="1">
    <citation type="journal article" date="2020" name="Front. Plant Sci.">
        <title>Isolation of Rhizosphere Bacteria That Improve Quality and Water Stress Tolerance in Greenhouse Ornamentals.</title>
        <authorList>
            <person name="Nordstedt N.P."/>
            <person name="Jones M.L."/>
        </authorList>
    </citation>
    <scope>NUCLEOTIDE SEQUENCE [LARGE SCALE GENOMIC DNA]</scope>
    <source>
        <strain evidence="5 6">C7D2</strain>
    </source>
</reference>
<dbReference type="InterPro" id="IPR010090">
    <property type="entry name" value="Phage_tape_meas"/>
</dbReference>
<dbReference type="GO" id="GO:0006935">
    <property type="term" value="P:chemotaxis"/>
    <property type="evidence" value="ECO:0007669"/>
    <property type="project" value="InterPro"/>
</dbReference>
<keyword evidence="3" id="KW-0472">Membrane</keyword>
<dbReference type="Pfam" id="PF10145">
    <property type="entry name" value="PhageMin_Tail"/>
    <property type="match status" value="1"/>
</dbReference>
<comment type="caution">
    <text evidence="5">The sequence shown here is derived from an EMBL/GenBank/DDBJ whole genome shotgun (WGS) entry which is preliminary data.</text>
</comment>
<evidence type="ECO:0000256" key="1">
    <source>
        <dbReference type="ARBA" id="ARBA00022612"/>
    </source>
</evidence>